<gene>
    <name evidence="1" type="ORF">BDP81DRAFT_413999</name>
</gene>
<keyword evidence="2" id="KW-1185">Reference proteome</keyword>
<protein>
    <submittedName>
        <fullName evidence="1">Uncharacterized protein</fullName>
    </submittedName>
</protein>
<comment type="caution">
    <text evidence="1">The sequence shown here is derived from an EMBL/GenBank/DDBJ whole genome shotgun (WGS) entry which is preliminary data.</text>
</comment>
<dbReference type="GeneID" id="85474190"/>
<name>A0AAJ0A3X5_9PEZI</name>
<reference evidence="1" key="1">
    <citation type="submission" date="2021-06" db="EMBL/GenBank/DDBJ databases">
        <title>Comparative genomics, transcriptomics and evolutionary studies reveal genomic signatures of adaptation to plant cell wall in hemibiotrophic fungi.</title>
        <authorList>
            <consortium name="DOE Joint Genome Institute"/>
            <person name="Baroncelli R."/>
            <person name="Diaz J.F."/>
            <person name="Benocci T."/>
            <person name="Peng M."/>
            <person name="Battaglia E."/>
            <person name="Haridas S."/>
            <person name="Andreopoulos W."/>
            <person name="Labutti K."/>
            <person name="Pangilinan J."/>
            <person name="Floch G.L."/>
            <person name="Makela M.R."/>
            <person name="Henrissat B."/>
            <person name="Grigoriev I.V."/>
            <person name="Crouch J.A."/>
            <person name="De Vries R.P."/>
            <person name="Sukno S.A."/>
            <person name="Thon M.R."/>
        </authorList>
    </citation>
    <scope>NUCLEOTIDE SEQUENCE</scope>
    <source>
        <strain evidence="1">CBS 102054</strain>
    </source>
</reference>
<evidence type="ECO:0000313" key="2">
    <source>
        <dbReference type="Proteomes" id="UP001243989"/>
    </source>
</evidence>
<dbReference type="AlphaFoldDB" id="A0AAJ0A3X5"/>
<organism evidence="1 2">
    <name type="scientific">Colletotrichum phormii</name>
    <dbReference type="NCBI Taxonomy" id="359342"/>
    <lineage>
        <taxon>Eukaryota</taxon>
        <taxon>Fungi</taxon>
        <taxon>Dikarya</taxon>
        <taxon>Ascomycota</taxon>
        <taxon>Pezizomycotina</taxon>
        <taxon>Sordariomycetes</taxon>
        <taxon>Hypocreomycetidae</taxon>
        <taxon>Glomerellales</taxon>
        <taxon>Glomerellaceae</taxon>
        <taxon>Colletotrichum</taxon>
        <taxon>Colletotrichum acutatum species complex</taxon>
    </lineage>
</organism>
<accession>A0AAJ0A3X5</accession>
<sequence length="57" mass="6570">MFLVSQTPHTTPSTTLYPNILVFCYYGGENKSWTSWNTYIVPSDHRIIAHPSQVKNQ</sequence>
<proteinExistence type="predicted"/>
<dbReference type="RefSeq" id="XP_060452066.1">
    <property type="nucleotide sequence ID" value="XM_060589328.1"/>
</dbReference>
<dbReference type="EMBL" id="JAHMHQ010000001">
    <property type="protein sequence ID" value="KAK1656022.1"/>
    <property type="molecule type" value="Genomic_DNA"/>
</dbReference>
<evidence type="ECO:0000313" key="1">
    <source>
        <dbReference type="EMBL" id="KAK1656022.1"/>
    </source>
</evidence>
<dbReference type="Proteomes" id="UP001243989">
    <property type="component" value="Unassembled WGS sequence"/>
</dbReference>